<evidence type="ECO:0000256" key="5">
    <source>
        <dbReference type="RuleBase" id="RU000488"/>
    </source>
</evidence>
<dbReference type="Proteomes" id="UP001341840">
    <property type="component" value="Unassembled WGS sequence"/>
</dbReference>
<feature type="repeat" description="Solcar" evidence="4">
    <location>
        <begin position="1"/>
        <end position="64"/>
    </location>
</feature>
<dbReference type="EMBL" id="JASCZI010152474">
    <property type="protein sequence ID" value="MED6176190.1"/>
    <property type="molecule type" value="Genomic_DNA"/>
</dbReference>
<evidence type="ECO:0000256" key="4">
    <source>
        <dbReference type="PROSITE-ProRule" id="PRU00282"/>
    </source>
</evidence>
<dbReference type="Pfam" id="PF00153">
    <property type="entry name" value="Mito_carr"/>
    <property type="match status" value="1"/>
</dbReference>
<comment type="similarity">
    <text evidence="5">Belongs to the mitochondrial carrier (TC 2.A.29) family.</text>
</comment>
<keyword evidence="2 4" id="KW-0812">Transmembrane</keyword>
<dbReference type="PROSITE" id="PS50920">
    <property type="entry name" value="SOLCAR"/>
    <property type="match status" value="1"/>
</dbReference>
<evidence type="ECO:0000256" key="1">
    <source>
        <dbReference type="ARBA" id="ARBA00004141"/>
    </source>
</evidence>
<evidence type="ECO:0000313" key="7">
    <source>
        <dbReference type="Proteomes" id="UP001341840"/>
    </source>
</evidence>
<comment type="subcellular location">
    <subcellularLocation>
        <location evidence="1">Membrane</location>
        <topology evidence="1">Multi-pass membrane protein</topology>
    </subcellularLocation>
</comment>
<keyword evidence="5" id="KW-0813">Transport</keyword>
<dbReference type="SUPFAM" id="SSF103506">
    <property type="entry name" value="Mitochondrial carrier"/>
    <property type="match status" value="1"/>
</dbReference>
<dbReference type="Gene3D" id="1.50.40.10">
    <property type="entry name" value="Mitochondrial carrier domain"/>
    <property type="match status" value="1"/>
</dbReference>
<evidence type="ECO:0000313" key="6">
    <source>
        <dbReference type="EMBL" id="MED6176190.1"/>
    </source>
</evidence>
<evidence type="ECO:0000256" key="2">
    <source>
        <dbReference type="ARBA" id="ARBA00022692"/>
    </source>
</evidence>
<proteinExistence type="inferred from homology"/>
<dbReference type="InterPro" id="IPR023395">
    <property type="entry name" value="MCP_dom_sf"/>
</dbReference>
<gene>
    <name evidence="6" type="ORF">PIB30_085706</name>
</gene>
<sequence>MAPLETIRTHLMVGSSGHSTNGVFHNIMKTDGWKGLFRGNFVNVIRVEPSKAIEDVAVSVRLYHKSGVKPVWIDAVVPESGAGVMGIVSSAGTKAEAIKSNSDQLDRMKDASSGGTGGNAAVAGTELGWGTACSDGVASDGTRLMDQTNQLRLTHVHGLYAV</sequence>
<name>A0ABU6VRD3_9FABA</name>
<protein>
    <submittedName>
        <fullName evidence="6">Uncharacterized protein</fullName>
    </submittedName>
</protein>
<keyword evidence="7" id="KW-1185">Reference proteome</keyword>
<comment type="caution">
    <text evidence="6">The sequence shown here is derived from an EMBL/GenBank/DDBJ whole genome shotgun (WGS) entry which is preliminary data.</text>
</comment>
<accession>A0ABU6VRD3</accession>
<keyword evidence="3 4" id="KW-0472">Membrane</keyword>
<reference evidence="6 7" key="1">
    <citation type="journal article" date="2023" name="Plants (Basel)">
        <title>Bridging the Gap: Combining Genomics and Transcriptomics Approaches to Understand Stylosanthes scabra, an Orphan Legume from the Brazilian Caatinga.</title>
        <authorList>
            <person name="Ferreira-Neto J.R.C."/>
            <person name="da Silva M.D."/>
            <person name="Binneck E."/>
            <person name="de Melo N.F."/>
            <person name="da Silva R.H."/>
            <person name="de Melo A.L.T.M."/>
            <person name="Pandolfi V."/>
            <person name="Bustamante F.O."/>
            <person name="Brasileiro-Vidal A.C."/>
            <person name="Benko-Iseppon A.M."/>
        </authorList>
    </citation>
    <scope>NUCLEOTIDE SEQUENCE [LARGE SCALE GENOMIC DNA]</scope>
    <source>
        <tissue evidence="6">Leaves</tissue>
    </source>
</reference>
<dbReference type="InterPro" id="IPR018108">
    <property type="entry name" value="MCP_transmembrane"/>
</dbReference>
<organism evidence="6 7">
    <name type="scientific">Stylosanthes scabra</name>
    <dbReference type="NCBI Taxonomy" id="79078"/>
    <lineage>
        <taxon>Eukaryota</taxon>
        <taxon>Viridiplantae</taxon>
        <taxon>Streptophyta</taxon>
        <taxon>Embryophyta</taxon>
        <taxon>Tracheophyta</taxon>
        <taxon>Spermatophyta</taxon>
        <taxon>Magnoliopsida</taxon>
        <taxon>eudicotyledons</taxon>
        <taxon>Gunneridae</taxon>
        <taxon>Pentapetalae</taxon>
        <taxon>rosids</taxon>
        <taxon>fabids</taxon>
        <taxon>Fabales</taxon>
        <taxon>Fabaceae</taxon>
        <taxon>Papilionoideae</taxon>
        <taxon>50 kb inversion clade</taxon>
        <taxon>dalbergioids sensu lato</taxon>
        <taxon>Dalbergieae</taxon>
        <taxon>Pterocarpus clade</taxon>
        <taxon>Stylosanthes</taxon>
    </lineage>
</organism>
<evidence type="ECO:0000256" key="3">
    <source>
        <dbReference type="ARBA" id="ARBA00023136"/>
    </source>
</evidence>